<keyword evidence="11" id="KW-0472">Membrane</keyword>
<dbReference type="EMBL" id="BAABBN010000007">
    <property type="protein sequence ID" value="GAA3925011.1"/>
    <property type="molecule type" value="Genomic_DNA"/>
</dbReference>
<sequence>MKKSSKAMLLTGTLVVGGLAMVSQLLKGEGGTPDLAEEATSKVIRLTESDLRRDDVPVYFVEKDFKANTTAGHWPEQLPPMFRGTDVLGALTTDDQGNLVKDANARQLFDYFLTAQDDVDLTQIQQWLHQYIDQHLEAPADEQAYQLLGDYLEYKTQMNALSFDQDIWARLYDPSQLVSQSDLNSLRRVFQEREQLQQSLFDQTTAEAMFGQDNRYDQYMLDRMAVAASDLSEQEKQRQLQSLNARLPPESLRARQSSQAAIQHKSLTREMSDLTVHEKYQVYAQNYGDAAAERLMKLDQKRQAFQQKREQYLAFKAGLNDQQDQAIIDLYMKEQLSLSEGEIARMKTQDKIDARRVQKGS</sequence>
<evidence type="ECO:0000256" key="11">
    <source>
        <dbReference type="ARBA" id="ARBA00023136"/>
    </source>
</evidence>
<dbReference type="RefSeq" id="WP_344798349.1">
    <property type="nucleotide sequence ID" value="NZ_BAABBN010000007.1"/>
</dbReference>
<keyword evidence="10" id="KW-0443">Lipid metabolism</keyword>
<keyword evidence="8" id="KW-0442">Lipid degradation</keyword>
<evidence type="ECO:0000256" key="4">
    <source>
        <dbReference type="ARBA" id="ARBA00019692"/>
    </source>
</evidence>
<comment type="function">
    <text evidence="1">May be involved in the folding of the extracellular lipase during its passage through the periplasm.</text>
</comment>
<dbReference type="SUPFAM" id="SSF158855">
    <property type="entry name" value="Lipase chaperone-like"/>
    <property type="match status" value="1"/>
</dbReference>
<proteinExistence type="inferred from homology"/>
<evidence type="ECO:0000256" key="7">
    <source>
        <dbReference type="ARBA" id="ARBA00022692"/>
    </source>
</evidence>
<evidence type="ECO:0000256" key="2">
    <source>
        <dbReference type="ARBA" id="ARBA00004383"/>
    </source>
</evidence>
<evidence type="ECO:0000313" key="17">
    <source>
        <dbReference type="Proteomes" id="UP001501565"/>
    </source>
</evidence>
<evidence type="ECO:0000256" key="10">
    <source>
        <dbReference type="ARBA" id="ARBA00023098"/>
    </source>
</evidence>
<protein>
    <recommendedName>
        <fullName evidence="4">Lipase chaperone</fullName>
    </recommendedName>
    <alternativeName>
        <fullName evidence="15">Lipase foldase</fullName>
    </alternativeName>
    <alternativeName>
        <fullName evidence="13">Lipase helper protein</fullName>
    </alternativeName>
    <alternativeName>
        <fullName evidence="14">Lipase modulator</fullName>
    </alternativeName>
</protein>
<evidence type="ECO:0000256" key="1">
    <source>
        <dbReference type="ARBA" id="ARBA00003280"/>
    </source>
</evidence>
<organism evidence="16 17">
    <name type="scientific">Litoribacillus peritrichatus</name>
    <dbReference type="NCBI Taxonomy" id="718191"/>
    <lineage>
        <taxon>Bacteria</taxon>
        <taxon>Pseudomonadati</taxon>
        <taxon>Pseudomonadota</taxon>
        <taxon>Gammaproteobacteria</taxon>
        <taxon>Oceanospirillales</taxon>
        <taxon>Oceanospirillaceae</taxon>
        <taxon>Litoribacillus</taxon>
    </lineage>
</organism>
<name>A0ABP7MKC6_9GAMM</name>
<evidence type="ECO:0000256" key="15">
    <source>
        <dbReference type="ARBA" id="ARBA00033028"/>
    </source>
</evidence>
<keyword evidence="9" id="KW-1133">Transmembrane helix</keyword>
<evidence type="ECO:0000256" key="13">
    <source>
        <dbReference type="ARBA" id="ARBA00030948"/>
    </source>
</evidence>
<keyword evidence="17" id="KW-1185">Reference proteome</keyword>
<evidence type="ECO:0000256" key="14">
    <source>
        <dbReference type="ARBA" id="ARBA00031542"/>
    </source>
</evidence>
<keyword evidence="7" id="KW-0812">Transmembrane</keyword>
<keyword evidence="6" id="KW-0997">Cell inner membrane</keyword>
<evidence type="ECO:0000256" key="9">
    <source>
        <dbReference type="ARBA" id="ARBA00022989"/>
    </source>
</evidence>
<evidence type="ECO:0000256" key="5">
    <source>
        <dbReference type="ARBA" id="ARBA00022475"/>
    </source>
</evidence>
<comment type="similarity">
    <text evidence="3">Belongs to the lipase chaperone family.</text>
</comment>
<dbReference type="Proteomes" id="UP001501565">
    <property type="component" value="Unassembled WGS sequence"/>
</dbReference>
<dbReference type="Pfam" id="PF03280">
    <property type="entry name" value="Lipase_chap"/>
    <property type="match status" value="1"/>
</dbReference>
<evidence type="ECO:0000256" key="3">
    <source>
        <dbReference type="ARBA" id="ARBA00010358"/>
    </source>
</evidence>
<evidence type="ECO:0000256" key="12">
    <source>
        <dbReference type="ARBA" id="ARBA00023186"/>
    </source>
</evidence>
<evidence type="ECO:0000256" key="6">
    <source>
        <dbReference type="ARBA" id="ARBA00022519"/>
    </source>
</evidence>
<evidence type="ECO:0000313" key="16">
    <source>
        <dbReference type="EMBL" id="GAA3925011.1"/>
    </source>
</evidence>
<comment type="caution">
    <text evidence="16">The sequence shown here is derived from an EMBL/GenBank/DDBJ whole genome shotgun (WGS) entry which is preliminary data.</text>
</comment>
<comment type="subcellular location">
    <subcellularLocation>
        <location evidence="2">Cell inner membrane</location>
        <topology evidence="2">Single-pass membrane protein</topology>
        <orientation evidence="2">Periplasmic side</orientation>
    </subcellularLocation>
</comment>
<accession>A0ABP7MKC6</accession>
<evidence type="ECO:0000256" key="8">
    <source>
        <dbReference type="ARBA" id="ARBA00022963"/>
    </source>
</evidence>
<dbReference type="InterPro" id="IPR004961">
    <property type="entry name" value="Lipase_chaperone"/>
</dbReference>
<keyword evidence="5" id="KW-1003">Cell membrane</keyword>
<reference evidence="17" key="1">
    <citation type="journal article" date="2019" name="Int. J. Syst. Evol. Microbiol.">
        <title>The Global Catalogue of Microorganisms (GCM) 10K type strain sequencing project: providing services to taxonomists for standard genome sequencing and annotation.</title>
        <authorList>
            <consortium name="The Broad Institute Genomics Platform"/>
            <consortium name="The Broad Institute Genome Sequencing Center for Infectious Disease"/>
            <person name="Wu L."/>
            <person name="Ma J."/>
        </authorList>
    </citation>
    <scope>NUCLEOTIDE SEQUENCE [LARGE SCALE GENOMIC DNA]</scope>
    <source>
        <strain evidence="17">JCM 17551</strain>
    </source>
</reference>
<gene>
    <name evidence="16" type="ORF">GCM10022277_21150</name>
</gene>
<keyword evidence="12" id="KW-0143">Chaperone</keyword>